<evidence type="ECO:0000313" key="1">
    <source>
        <dbReference type="EMBL" id="UTZ29835.1"/>
    </source>
</evidence>
<name>A0AAE9N2Y0_9VIBR</name>
<gene>
    <name evidence="1" type="ORF">HB761_24540</name>
    <name evidence="2" type="ORF">HB761_24885</name>
</gene>
<dbReference type="EMBL" id="CP050469">
    <property type="protein sequence ID" value="UTZ29835.1"/>
    <property type="molecule type" value="Genomic_DNA"/>
</dbReference>
<keyword evidence="1" id="KW-0614">Plasmid</keyword>
<protein>
    <submittedName>
        <fullName evidence="1">Transposase</fullName>
    </submittedName>
</protein>
<sequence>MNDYAGIVVSDQCPSDNWIAADRHQLCWAHVKRNLQQMADYNGGRHTAYIGKHLCLLTNAIFYTRHRY</sequence>
<dbReference type="Proteomes" id="UP001058687">
    <property type="component" value="Plasmid unnamed1"/>
</dbReference>
<organism evidence="1 3">
    <name type="scientific">Vibrio campbellii</name>
    <dbReference type="NCBI Taxonomy" id="680"/>
    <lineage>
        <taxon>Bacteria</taxon>
        <taxon>Pseudomonadati</taxon>
        <taxon>Pseudomonadota</taxon>
        <taxon>Gammaproteobacteria</taxon>
        <taxon>Vibrionales</taxon>
        <taxon>Vibrionaceae</taxon>
        <taxon>Vibrio</taxon>
    </lineage>
</organism>
<evidence type="ECO:0000313" key="3">
    <source>
        <dbReference type="Proteomes" id="UP001058687"/>
    </source>
</evidence>
<proteinExistence type="predicted"/>
<geneLocation type="plasmid" evidence="1 3">
    <name>unnamed1</name>
</geneLocation>
<dbReference type="AlphaFoldDB" id="A0AAE9N2Y0"/>
<reference evidence="1" key="1">
    <citation type="submission" date="2020-03" db="EMBL/GenBank/DDBJ databases">
        <title>Five strains of Vibrio campbellii isolated from Mariana Trench.</title>
        <authorList>
            <person name="Liang J."/>
            <person name="Zhang X.-H."/>
        </authorList>
    </citation>
    <scope>NUCLEOTIDE SEQUENCE</scope>
    <source>
        <strain evidence="1">LJC014</strain>
        <plasmid evidence="1">unnamed1</plasmid>
    </source>
</reference>
<accession>A0AAE9N2Y0</accession>
<dbReference type="EMBL" id="CP050469">
    <property type="protein sequence ID" value="UTZ29895.1"/>
    <property type="molecule type" value="Genomic_DNA"/>
</dbReference>
<evidence type="ECO:0000313" key="2">
    <source>
        <dbReference type="EMBL" id="UTZ29895.1"/>
    </source>
</evidence>